<proteinExistence type="predicted"/>
<evidence type="ECO:0000313" key="2">
    <source>
        <dbReference type="Proteomes" id="UP000050940"/>
    </source>
</evidence>
<reference evidence="1 2" key="1">
    <citation type="submission" date="2015-05" db="EMBL/GenBank/DDBJ databases">
        <title>Genome sequencing and analysis of members of genus Stenotrophomonas.</title>
        <authorList>
            <person name="Patil P.P."/>
            <person name="Midha S."/>
            <person name="Patil P.B."/>
        </authorList>
    </citation>
    <scope>NUCLEOTIDE SEQUENCE [LARGE SCALE GENOMIC DNA]</scope>
    <source>
        <strain evidence="1 2">JCM 16244</strain>
    </source>
</reference>
<protein>
    <submittedName>
        <fullName evidence="1">Uncharacterized protein</fullName>
    </submittedName>
</protein>
<comment type="caution">
    <text evidence="1">The sequence shown here is derived from an EMBL/GenBank/DDBJ whole genome shotgun (WGS) entry which is preliminary data.</text>
</comment>
<accession>A0A0R0DYJ6</accession>
<gene>
    <name evidence="1" type="ORF">ABB34_05150</name>
</gene>
<keyword evidence="2" id="KW-1185">Reference proteome</keyword>
<dbReference type="STRING" id="659018.ABB34_05150"/>
<name>A0A0R0DYJ6_9GAMM</name>
<sequence length="96" mass="10549">MFKFILFLPHFEVMCGLVLHVATIEIAVEIVVQYLGKTGIVALELALHLDYLHPPGRGIADTATVRTIPVDFCFRPVWAAPHIVPDLAKEAEAGIT</sequence>
<dbReference type="Proteomes" id="UP000050940">
    <property type="component" value="Unassembled WGS sequence"/>
</dbReference>
<dbReference type="EMBL" id="LDJP01000025">
    <property type="protein sequence ID" value="KRG87295.1"/>
    <property type="molecule type" value="Genomic_DNA"/>
</dbReference>
<organism evidence="1 2">
    <name type="scientific">Stenotrophomonas daejeonensis</name>
    <dbReference type="NCBI Taxonomy" id="659018"/>
    <lineage>
        <taxon>Bacteria</taxon>
        <taxon>Pseudomonadati</taxon>
        <taxon>Pseudomonadota</taxon>
        <taxon>Gammaproteobacteria</taxon>
        <taxon>Lysobacterales</taxon>
        <taxon>Lysobacteraceae</taxon>
        <taxon>Stenotrophomonas</taxon>
    </lineage>
</organism>
<evidence type="ECO:0000313" key="1">
    <source>
        <dbReference type="EMBL" id="KRG87295.1"/>
    </source>
</evidence>
<dbReference type="AlphaFoldDB" id="A0A0R0DYJ6"/>